<feature type="region of interest" description="Disordered" evidence="1">
    <location>
        <begin position="977"/>
        <end position="1018"/>
    </location>
</feature>
<dbReference type="PANTHER" id="PTHR32305:SF15">
    <property type="entry name" value="PROTEIN RHSA-RELATED"/>
    <property type="match status" value="1"/>
</dbReference>
<proteinExistence type="predicted"/>
<evidence type="ECO:0000256" key="1">
    <source>
        <dbReference type="SAM" id="MobiDB-lite"/>
    </source>
</evidence>
<dbReference type="Pfam" id="PF05593">
    <property type="entry name" value="RHS_repeat"/>
    <property type="match status" value="1"/>
</dbReference>
<evidence type="ECO:0000313" key="2">
    <source>
        <dbReference type="EMBL" id="SKA56756.1"/>
    </source>
</evidence>
<evidence type="ECO:0000313" key="3">
    <source>
        <dbReference type="Proteomes" id="UP000190162"/>
    </source>
</evidence>
<feature type="compositionally biased region" description="Polar residues" evidence="1">
    <location>
        <begin position="991"/>
        <end position="1004"/>
    </location>
</feature>
<dbReference type="InterPro" id="IPR028897">
    <property type="entry name" value="Tox-HDC_dom"/>
</dbReference>
<dbReference type="NCBIfam" id="TIGR01643">
    <property type="entry name" value="YD_repeat_2x"/>
    <property type="match status" value="1"/>
</dbReference>
<dbReference type="EMBL" id="FUXU01000032">
    <property type="protein sequence ID" value="SKA56756.1"/>
    <property type="molecule type" value="Genomic_DNA"/>
</dbReference>
<dbReference type="Gene3D" id="2.180.10.10">
    <property type="entry name" value="RHS repeat-associated core"/>
    <property type="match status" value="2"/>
</dbReference>
<dbReference type="InterPro" id="IPR031325">
    <property type="entry name" value="RHS_repeat"/>
</dbReference>
<organism evidence="2 3">
    <name type="scientific">Enterovibrio nigricans DSM 22720</name>
    <dbReference type="NCBI Taxonomy" id="1121868"/>
    <lineage>
        <taxon>Bacteria</taxon>
        <taxon>Pseudomonadati</taxon>
        <taxon>Pseudomonadota</taxon>
        <taxon>Gammaproteobacteria</taxon>
        <taxon>Vibrionales</taxon>
        <taxon>Vibrionaceae</taxon>
        <taxon>Enterovibrio</taxon>
    </lineage>
</organism>
<gene>
    <name evidence="2" type="ORF">SAMN02745132_02637</name>
</gene>
<reference evidence="3" key="1">
    <citation type="submission" date="2017-02" db="EMBL/GenBank/DDBJ databases">
        <authorList>
            <person name="Varghese N."/>
            <person name="Submissions S."/>
        </authorList>
    </citation>
    <scope>NUCLEOTIDE SEQUENCE [LARGE SCALE GENOMIC DNA]</scope>
    <source>
        <strain evidence="3">DSM 22720</strain>
    </source>
</reference>
<dbReference type="InterPro" id="IPR050708">
    <property type="entry name" value="T6SS_VgrG/RHS"/>
</dbReference>
<dbReference type="AlphaFoldDB" id="A0A1T4UVT3"/>
<name>A0A1T4UVT3_9GAMM</name>
<keyword evidence="3" id="KW-1185">Reference proteome</keyword>
<dbReference type="Proteomes" id="UP000190162">
    <property type="component" value="Unassembled WGS sequence"/>
</dbReference>
<accession>A0A1T4UVT3</accession>
<dbReference type="PANTHER" id="PTHR32305">
    <property type="match status" value="1"/>
</dbReference>
<dbReference type="InterPro" id="IPR022385">
    <property type="entry name" value="Rhs_assc_core"/>
</dbReference>
<dbReference type="InterPro" id="IPR006530">
    <property type="entry name" value="YD"/>
</dbReference>
<dbReference type="NCBIfam" id="TIGR03696">
    <property type="entry name" value="Rhs_assc_core"/>
    <property type="match status" value="1"/>
</dbReference>
<protein>
    <submittedName>
        <fullName evidence="2">RHS repeat-associated core domain-containing protein</fullName>
    </submittedName>
</protein>
<sequence>MIQMVHSYRGEQRFIRLQVARTDTSKTVSFGREEKRTNILTPDITAKAAYTKQQNFTFETTKEGLKQTITTTGHDGLAITRSTLRHVHTGYLLSETDGQGVTTAFTYDKCGRTLTRTQAPDTKFESTTTWEYAIDDKGPVTTETDASGNQLKTYFDGAGRAISVQRLDTDNDHWYDIASQSYNAQGVVDTGTSFDWLVGSSETYSVSSTLSYDGWGGLSKQALSDGTNSINETDQISLTSTVYASADVESTADTDNNTVVSGKLTTTYDEQSLLLLTETNTDTANKTVGVRTYKWDGLGRLWQETDERENTVSRTYDAFGRVLTQTLPDDSVVTRTYAPHLIGDQVASISVKGLNADGKTQTWQLGSQEFDSLGRVKSKVIGGRTTSYTYDGVSQVPSKVTLPSGKSMQYTHIPELGNMVSDMTADGVTQTFSYDKSTADLLVAKEGDIENNNDWDSSGSLVKETFSRNGQSLNAAYTHTLAGEPHTYTDVTGKQTTYERDKHGRVTTITDDALTVTLKYDEFGQLGSQTVVDTATQAKLTTTLTYDDFGRELTRTVEDSKGVTITVSQTWLPNSLLDTRTVKQSGKVVRDESYHYDVRNRLDTYSVKGSELPLDTYGHAMSGQTYQFDALNNLLSVTTTLADGSSNTTAYHYENADDPTQLSSLTHSHHDYPQNIQLKYDDNGRMILDDEGRTLCYDTVGRLVGVSEKGKTTDAATYGYDALSRLVCQNIGDDKDRQLYYRDAELVNELSTKQERKVRLIKAAHTCLGVCDDDNLTLTAGDQNNSLLWSREGSQSNGVSHAWSPYGCGESTSLLPGFNGERVDPVSETYHLGNGYRTYNPRLMRFNCPDSLSPFDAGGINPYAYCSGDPINHVDPSGHMSGQGIAGIVLGALGLGLAIFTGGASIAAAGSVTAALESASATSLAVGALGVVSDATSIASGALEDSNPEASSTLGWVSLGTGVVGFASAVGSARATGKESASGLQRGPSDFYNTPSASGGQITKGSVPVGNATNRSPEWHKVKVGSKRILGADQEIRAHQLDEPLQRLARRKSMWYKPRDVVLLSGTHGTPSGNNYEAGCFNTARRDPKILHKYFYTNEDLVRAQNGPQKSGFRQRVIRAVDMDGMTVDQVKQYYEDPNYHVINAYCFGRNDEALRYFHNVPPVRSYLRPKHIKQGIKGGNITFKNGDMFLT</sequence>
<dbReference type="Pfam" id="PF15656">
    <property type="entry name" value="Tox-HDC"/>
    <property type="match status" value="1"/>
</dbReference>